<dbReference type="HOGENOM" id="CLU_063203_0_1_7"/>
<protein>
    <submittedName>
        <fullName evidence="3">Glycosyl transferase, WecB/TagA/CpsF family</fullName>
    </submittedName>
</protein>
<dbReference type="KEGG" id="dao:Desac_1337"/>
<keyword evidence="1" id="KW-0328">Glycosyltransferase</keyword>
<evidence type="ECO:0000313" key="3">
    <source>
        <dbReference type="EMBL" id="AEB09194.1"/>
    </source>
</evidence>
<dbReference type="CDD" id="cd06533">
    <property type="entry name" value="Glyco_transf_WecG_TagA"/>
    <property type="match status" value="1"/>
</dbReference>
<dbReference type="AlphaFoldDB" id="F2NHK7"/>
<dbReference type="Pfam" id="PF03808">
    <property type="entry name" value="Glyco_tran_WecG"/>
    <property type="match status" value="1"/>
</dbReference>
<dbReference type="PANTHER" id="PTHR34136:SF1">
    <property type="entry name" value="UDP-N-ACETYL-D-MANNOSAMINURONIC ACID TRANSFERASE"/>
    <property type="match status" value="1"/>
</dbReference>
<dbReference type="InterPro" id="IPR004629">
    <property type="entry name" value="WecG_TagA_CpsF"/>
</dbReference>
<dbReference type="GO" id="GO:0016758">
    <property type="term" value="F:hexosyltransferase activity"/>
    <property type="evidence" value="ECO:0007669"/>
    <property type="project" value="TreeGrafter"/>
</dbReference>
<dbReference type="PANTHER" id="PTHR34136">
    <property type="match status" value="1"/>
</dbReference>
<evidence type="ECO:0000256" key="2">
    <source>
        <dbReference type="ARBA" id="ARBA00022679"/>
    </source>
</evidence>
<dbReference type="EMBL" id="CP002629">
    <property type="protein sequence ID" value="AEB09194.1"/>
    <property type="molecule type" value="Genomic_DNA"/>
</dbReference>
<dbReference type="RefSeq" id="WP_013706306.1">
    <property type="nucleotide sequence ID" value="NC_015388.1"/>
</dbReference>
<dbReference type="STRING" id="880072.Desac_1337"/>
<proteinExistence type="predicted"/>
<dbReference type="Proteomes" id="UP000000483">
    <property type="component" value="Chromosome"/>
</dbReference>
<name>F2NHK7_DESAR</name>
<keyword evidence="4" id="KW-1185">Reference proteome</keyword>
<organism evidence="3 4">
    <name type="scientific">Desulfobacca acetoxidans (strain ATCC 700848 / DSM 11109 / ASRB2)</name>
    <dbReference type="NCBI Taxonomy" id="880072"/>
    <lineage>
        <taxon>Bacteria</taxon>
        <taxon>Pseudomonadati</taxon>
        <taxon>Thermodesulfobacteriota</taxon>
        <taxon>Desulfobaccia</taxon>
        <taxon>Desulfobaccales</taxon>
        <taxon>Desulfobaccaceae</taxon>
        <taxon>Desulfobacca</taxon>
    </lineage>
</organism>
<dbReference type="NCBIfam" id="TIGR00696">
    <property type="entry name" value="wecG_tagA_cpsF"/>
    <property type="match status" value="1"/>
</dbReference>
<sequence>MTGPAVSILGVEVGCYTLTTLLTRVQELLQASGCSYIYGVNAHTLNLAAVDREFLQIVAGAEAVYADGASLRLAARVLGRHLPAKITTTDLWPEMCQLAVEKDWKFYLLGGEPGLARRAGLQAGQQFPGLQIVGTHDGYTDIFSPQTAAAINAAQPDVLWVGMGDPLQGYWAKVMRPQLQVKVIITCGGMFKIVSGELKRLPRSWRERGFEWLYRLWQEPQAWRRYLVGLPLFGLRVLSQRLTQASNRLPGSGERHR</sequence>
<reference evidence="4" key="2">
    <citation type="submission" date="2011-03" db="EMBL/GenBank/DDBJ databases">
        <title>The complete genome of Desulfobacca acetoxidans DSM 11109.</title>
        <authorList>
            <consortium name="US DOE Joint Genome Institute (JGI-PGF)"/>
            <person name="Lucas S."/>
            <person name="Copeland A."/>
            <person name="Lapidus A."/>
            <person name="Bruce D."/>
            <person name="Goodwin L."/>
            <person name="Pitluck S."/>
            <person name="Peters L."/>
            <person name="Kyrpides N."/>
            <person name="Mavromatis K."/>
            <person name="Ivanova N."/>
            <person name="Ovchinnikova G."/>
            <person name="Teshima H."/>
            <person name="Detter J.C."/>
            <person name="Han C."/>
            <person name="Land M."/>
            <person name="Hauser L."/>
            <person name="Markowitz V."/>
            <person name="Cheng J.-F."/>
            <person name="Hugenholtz P."/>
            <person name="Woyke T."/>
            <person name="Wu D."/>
            <person name="Spring S."/>
            <person name="Schueler E."/>
            <person name="Brambilla E."/>
            <person name="Klenk H.-P."/>
            <person name="Eisen J.A."/>
        </authorList>
    </citation>
    <scope>NUCLEOTIDE SEQUENCE [LARGE SCALE GENOMIC DNA]</scope>
    <source>
        <strain evidence="4">ATCC 700848 / DSM 11109 / ASRB2</strain>
    </source>
</reference>
<dbReference type="OrthoDB" id="9808602at2"/>
<dbReference type="eggNOG" id="COG1922">
    <property type="taxonomic scope" value="Bacteria"/>
</dbReference>
<reference evidence="3 4" key="1">
    <citation type="journal article" date="2011" name="Stand. Genomic Sci.">
        <title>Complete genome sequence of the acetate-degrading sulfate reducer Desulfobacca acetoxidans type strain (ASRB2).</title>
        <authorList>
            <person name="Goker M."/>
            <person name="Teshima H."/>
            <person name="Lapidus A."/>
            <person name="Nolan M."/>
            <person name="Lucas S."/>
            <person name="Hammon N."/>
            <person name="Deshpande S."/>
            <person name="Cheng J.F."/>
            <person name="Tapia R."/>
            <person name="Han C."/>
            <person name="Goodwin L."/>
            <person name="Pitluck S."/>
            <person name="Huntemann M."/>
            <person name="Liolios K."/>
            <person name="Ivanova N."/>
            <person name="Pagani I."/>
            <person name="Mavromatis K."/>
            <person name="Ovchinikova G."/>
            <person name="Pati A."/>
            <person name="Chen A."/>
            <person name="Palaniappan K."/>
            <person name="Land M."/>
            <person name="Hauser L."/>
            <person name="Brambilla E.M."/>
            <person name="Rohde M."/>
            <person name="Spring S."/>
            <person name="Detter J.C."/>
            <person name="Woyke T."/>
            <person name="Bristow J."/>
            <person name="Eisen J.A."/>
            <person name="Markowitz V."/>
            <person name="Hugenholtz P."/>
            <person name="Kyrpides N.C."/>
            <person name="Klenk H.P."/>
        </authorList>
    </citation>
    <scope>NUCLEOTIDE SEQUENCE [LARGE SCALE GENOMIC DNA]</scope>
    <source>
        <strain evidence="4">ATCC 700848 / DSM 11109 / ASRB2</strain>
    </source>
</reference>
<evidence type="ECO:0000256" key="1">
    <source>
        <dbReference type="ARBA" id="ARBA00022676"/>
    </source>
</evidence>
<keyword evidence="2 3" id="KW-0808">Transferase</keyword>
<gene>
    <name evidence="3" type="ordered locus">Desac_1337</name>
</gene>
<accession>F2NHK7</accession>
<evidence type="ECO:0000313" key="4">
    <source>
        <dbReference type="Proteomes" id="UP000000483"/>
    </source>
</evidence>